<name>A0A6C0KA88_9ZZZZ</name>
<dbReference type="EMBL" id="MN740829">
    <property type="protein sequence ID" value="QHU14006.1"/>
    <property type="molecule type" value="Genomic_DNA"/>
</dbReference>
<organism evidence="1">
    <name type="scientific">viral metagenome</name>
    <dbReference type="NCBI Taxonomy" id="1070528"/>
    <lineage>
        <taxon>unclassified sequences</taxon>
        <taxon>metagenomes</taxon>
        <taxon>organismal metagenomes</taxon>
    </lineage>
</organism>
<reference evidence="1" key="1">
    <citation type="journal article" date="2020" name="Nature">
        <title>Giant virus diversity and host interactions through global metagenomics.</title>
        <authorList>
            <person name="Schulz F."/>
            <person name="Roux S."/>
            <person name="Paez-Espino D."/>
            <person name="Jungbluth S."/>
            <person name="Walsh D.A."/>
            <person name="Denef V.J."/>
            <person name="McMahon K.D."/>
            <person name="Konstantinidis K.T."/>
            <person name="Eloe-Fadrosh E.A."/>
            <person name="Kyrpides N.C."/>
            <person name="Woyke T."/>
        </authorList>
    </citation>
    <scope>NUCLEOTIDE SEQUENCE</scope>
    <source>
        <strain evidence="1">GVMAG-S-1101182-85</strain>
    </source>
</reference>
<accession>A0A6C0KA88</accession>
<sequence length="132" mass="15414">MAKLVSSGKDLGYTIIPYTLDNRIQFKLFSNPSDYALGYIKYNEYTDIRKFTYTESGKLISDYNHWSLDILKEFPYCEQSGPWILYSCPPEQAKFEFDNLLSGESLHIHNWDTWSVVGKNAKVAFITSWEIF</sequence>
<evidence type="ECO:0000313" key="1">
    <source>
        <dbReference type="EMBL" id="QHU14006.1"/>
    </source>
</evidence>
<dbReference type="AlphaFoldDB" id="A0A6C0KA88"/>
<proteinExistence type="predicted"/>
<protein>
    <submittedName>
        <fullName evidence="1">Uncharacterized protein</fullName>
    </submittedName>
</protein>